<dbReference type="InterPro" id="IPR021416">
    <property type="entry name" value="DUF3048_N"/>
</dbReference>
<dbReference type="InterPro" id="IPR035328">
    <property type="entry name" value="DUF3048_C"/>
</dbReference>
<comment type="caution">
    <text evidence="4">The sequence shown here is derived from an EMBL/GenBank/DDBJ whole genome shotgun (WGS) entry which is preliminary data.</text>
</comment>
<keyword evidence="1" id="KW-0732">Signal</keyword>
<proteinExistence type="predicted"/>
<sequence>MLGAMRARASRTSRTRRSALTALTLLLAASLVLAGCGGKEKKAERPDSQPTEGGTELAAVWPLTGLPVETETPDHPVIVVKIDNSQASDPQYGLGSADLVVEEMVEGGYTRLATAFYSKLPKKAGPVRSARASDIGIVTPTHAALVASGAAPPTKRRLARAGVRFYEEGVAGTYRDSSEHDALHSVFIDLPKFAKSLKKKALVPASYLPWGSESDFVGVAPATSVSVRFSPITTTKFKWNGKKYLNTDTYARAGDQFKADSVLVLRTREGDAGYRDPAGNPVPETLFFGKGQLLLFHNGQVVRGTWAKETRESPLVLNTAAGPLKVPAGHVWIELLPRDSQGGKVTFK</sequence>
<dbReference type="Proteomes" id="UP000267128">
    <property type="component" value="Unassembled WGS sequence"/>
</dbReference>
<evidence type="ECO:0000256" key="1">
    <source>
        <dbReference type="SAM" id="SignalP"/>
    </source>
</evidence>
<dbReference type="EMBL" id="RJSE01000007">
    <property type="protein sequence ID" value="RNL63114.1"/>
    <property type="molecule type" value="Genomic_DNA"/>
</dbReference>
<dbReference type="SUPFAM" id="SSF159774">
    <property type="entry name" value="YerB-like"/>
    <property type="match status" value="1"/>
</dbReference>
<reference evidence="4 5" key="1">
    <citation type="submission" date="2018-11" db="EMBL/GenBank/DDBJ databases">
        <authorList>
            <person name="Li F."/>
        </authorList>
    </citation>
    <scope>NUCLEOTIDE SEQUENCE [LARGE SCALE GENOMIC DNA]</scope>
    <source>
        <strain evidence="4 5">Gsoil 097</strain>
    </source>
</reference>
<feature type="domain" description="DUF3048" evidence="3">
    <location>
        <begin position="227"/>
        <end position="333"/>
    </location>
</feature>
<name>A0A3N0CI59_9ACTN</name>
<gene>
    <name evidence="4" type="ORF">EFK50_15500</name>
</gene>
<evidence type="ECO:0000259" key="2">
    <source>
        <dbReference type="Pfam" id="PF11258"/>
    </source>
</evidence>
<feature type="chain" id="PRO_5018289925" evidence="1">
    <location>
        <begin position="35"/>
        <end position="348"/>
    </location>
</feature>
<dbReference type="Pfam" id="PF11258">
    <property type="entry name" value="DUF3048"/>
    <property type="match status" value="1"/>
</dbReference>
<feature type="signal peptide" evidence="1">
    <location>
        <begin position="1"/>
        <end position="34"/>
    </location>
</feature>
<keyword evidence="5" id="KW-1185">Reference proteome</keyword>
<organism evidence="4 5">
    <name type="scientific">Nocardioides marmoriginsengisoli</name>
    <dbReference type="NCBI Taxonomy" id="661483"/>
    <lineage>
        <taxon>Bacteria</taxon>
        <taxon>Bacillati</taxon>
        <taxon>Actinomycetota</taxon>
        <taxon>Actinomycetes</taxon>
        <taxon>Propionibacteriales</taxon>
        <taxon>Nocardioidaceae</taxon>
        <taxon>Nocardioides</taxon>
    </lineage>
</organism>
<evidence type="ECO:0000313" key="4">
    <source>
        <dbReference type="EMBL" id="RNL63114.1"/>
    </source>
</evidence>
<dbReference type="InterPro" id="IPR023158">
    <property type="entry name" value="YerB-like_sf"/>
</dbReference>
<dbReference type="Gene3D" id="3.50.90.10">
    <property type="entry name" value="YerB-like"/>
    <property type="match status" value="1"/>
</dbReference>
<accession>A0A3N0CI59</accession>
<feature type="domain" description="DUF3048" evidence="2">
    <location>
        <begin position="63"/>
        <end position="200"/>
    </location>
</feature>
<protein>
    <submittedName>
        <fullName evidence="4">DUF3048 domain-containing protein</fullName>
    </submittedName>
</protein>
<dbReference type="Pfam" id="PF17479">
    <property type="entry name" value="DUF3048_C"/>
    <property type="match status" value="1"/>
</dbReference>
<evidence type="ECO:0000313" key="5">
    <source>
        <dbReference type="Proteomes" id="UP000267128"/>
    </source>
</evidence>
<evidence type="ECO:0000259" key="3">
    <source>
        <dbReference type="Pfam" id="PF17479"/>
    </source>
</evidence>
<dbReference type="AlphaFoldDB" id="A0A3N0CI59"/>
<dbReference type="OrthoDB" id="9779102at2"/>